<proteinExistence type="predicted"/>
<dbReference type="PANTHER" id="PTHR40469">
    <property type="entry name" value="SECRETED GLYCOSYL HYDROLASE"/>
    <property type="match status" value="1"/>
</dbReference>
<reference evidence="2 3" key="1">
    <citation type="submission" date="2019-03" db="EMBL/GenBank/DDBJ databases">
        <title>Genomic Encyclopedia of Type Strains, Phase IV (KMG-IV): sequencing the most valuable type-strain genomes for metagenomic binning, comparative biology and taxonomic classification.</title>
        <authorList>
            <person name="Goeker M."/>
        </authorList>
    </citation>
    <scope>NUCLEOTIDE SEQUENCE [LARGE SCALE GENOMIC DNA]</scope>
    <source>
        <strain evidence="2 3">DSM 28697</strain>
    </source>
</reference>
<dbReference type="Pfam" id="PF06283">
    <property type="entry name" value="ThuA"/>
    <property type="match status" value="1"/>
</dbReference>
<dbReference type="SUPFAM" id="SSF52317">
    <property type="entry name" value="Class I glutamine amidotransferase-like"/>
    <property type="match status" value="1"/>
</dbReference>
<gene>
    <name evidence="2" type="ORF">EV213_10611</name>
</gene>
<organism evidence="2 3">
    <name type="scientific">Aureibacillus halotolerans</name>
    <dbReference type="NCBI Taxonomy" id="1508390"/>
    <lineage>
        <taxon>Bacteria</taxon>
        <taxon>Bacillati</taxon>
        <taxon>Bacillota</taxon>
        <taxon>Bacilli</taxon>
        <taxon>Bacillales</taxon>
        <taxon>Bacillaceae</taxon>
        <taxon>Aureibacillus</taxon>
    </lineage>
</organism>
<dbReference type="PANTHER" id="PTHR40469:SF2">
    <property type="entry name" value="GALACTOSE-BINDING DOMAIN-LIKE SUPERFAMILY PROTEIN"/>
    <property type="match status" value="1"/>
</dbReference>
<dbReference type="InterPro" id="IPR029062">
    <property type="entry name" value="Class_I_gatase-like"/>
</dbReference>
<evidence type="ECO:0000313" key="3">
    <source>
        <dbReference type="Proteomes" id="UP000295632"/>
    </source>
</evidence>
<dbReference type="RefSeq" id="WP_133580121.1">
    <property type="nucleotide sequence ID" value="NZ_SNYJ01000006.1"/>
</dbReference>
<evidence type="ECO:0000259" key="1">
    <source>
        <dbReference type="Pfam" id="PF06283"/>
    </source>
</evidence>
<protein>
    <recommendedName>
        <fullName evidence="1">ThuA-like domain-containing protein</fullName>
    </recommendedName>
</protein>
<evidence type="ECO:0000313" key="2">
    <source>
        <dbReference type="EMBL" id="TDQ40295.1"/>
    </source>
</evidence>
<keyword evidence="3" id="KW-1185">Reference proteome</keyword>
<dbReference type="AlphaFoldDB" id="A0A4R6U6Y1"/>
<dbReference type="Proteomes" id="UP000295632">
    <property type="component" value="Unassembled WGS sequence"/>
</dbReference>
<sequence>MKKALIVYGGWDGHFPKETAEQMASYLEEVHFQVQLSNSTTDFNDSASYDLLIPHISMGTIEKESLAALLEAVKNGVGLAGIHGGLGDSFRNEAEYQFMVGGQFVAHPGNIRPYTVDIVDGNHELTKGLDAFDVTTEQYNMHVDPRVTVLATTEVEGGTMPVAWTKMYGEGKVYYNALGHSPDIVELPQVKAMIQKGFSWAVK</sequence>
<feature type="domain" description="ThuA-like" evidence="1">
    <location>
        <begin position="3"/>
        <end position="201"/>
    </location>
</feature>
<dbReference type="EMBL" id="SNYJ01000006">
    <property type="protein sequence ID" value="TDQ40295.1"/>
    <property type="molecule type" value="Genomic_DNA"/>
</dbReference>
<name>A0A4R6U6Y1_9BACI</name>
<dbReference type="OrthoDB" id="9785923at2"/>
<comment type="caution">
    <text evidence="2">The sequence shown here is derived from an EMBL/GenBank/DDBJ whole genome shotgun (WGS) entry which is preliminary data.</text>
</comment>
<dbReference type="InterPro" id="IPR029010">
    <property type="entry name" value="ThuA-like"/>
</dbReference>
<dbReference type="Gene3D" id="3.40.50.880">
    <property type="match status" value="1"/>
</dbReference>
<accession>A0A4R6U6Y1</accession>